<protein>
    <submittedName>
        <fullName evidence="1">Uncharacterized protein</fullName>
    </submittedName>
</protein>
<comment type="caution">
    <text evidence="1">The sequence shown here is derived from an EMBL/GenBank/DDBJ whole genome shotgun (WGS) entry which is preliminary data.</text>
</comment>
<keyword evidence="2" id="KW-1185">Reference proteome</keyword>
<proteinExistence type="predicted"/>
<sequence>MQTHAVRAKFGLQVIKGLTPASYPTIRRDSSLGAPNSASDELASHTNELLYPCNIPSPLVNLPVLLAIMKSGILRVVEHHFLDSTRSADEAANLFRRHPQQDQILGNRPPCYSSSTGANLWQFGSGMIQGESRDYSVWLGFRYMQWSGGKCVLVMDAEPPESQTIDYPGAASGPTAVAAKNEVPIIQYEVFEHTGVPTCIPRCR</sequence>
<dbReference type="AlphaFoldDB" id="A0AAD7II64"/>
<gene>
    <name evidence="1" type="ORF">DFH07DRAFT_943162</name>
</gene>
<organism evidence="1 2">
    <name type="scientific">Mycena maculata</name>
    <dbReference type="NCBI Taxonomy" id="230809"/>
    <lineage>
        <taxon>Eukaryota</taxon>
        <taxon>Fungi</taxon>
        <taxon>Dikarya</taxon>
        <taxon>Basidiomycota</taxon>
        <taxon>Agaricomycotina</taxon>
        <taxon>Agaricomycetes</taxon>
        <taxon>Agaricomycetidae</taxon>
        <taxon>Agaricales</taxon>
        <taxon>Marasmiineae</taxon>
        <taxon>Mycenaceae</taxon>
        <taxon>Mycena</taxon>
    </lineage>
</organism>
<dbReference type="EMBL" id="JARJLG010000111">
    <property type="protein sequence ID" value="KAJ7743715.1"/>
    <property type="molecule type" value="Genomic_DNA"/>
</dbReference>
<evidence type="ECO:0000313" key="2">
    <source>
        <dbReference type="Proteomes" id="UP001215280"/>
    </source>
</evidence>
<accession>A0AAD7II64</accession>
<evidence type="ECO:0000313" key="1">
    <source>
        <dbReference type="EMBL" id="KAJ7743715.1"/>
    </source>
</evidence>
<name>A0AAD7II64_9AGAR</name>
<dbReference type="Proteomes" id="UP001215280">
    <property type="component" value="Unassembled WGS sequence"/>
</dbReference>
<reference evidence="1" key="1">
    <citation type="submission" date="2023-03" db="EMBL/GenBank/DDBJ databases">
        <title>Massive genome expansion in bonnet fungi (Mycena s.s.) driven by repeated elements and novel gene families across ecological guilds.</title>
        <authorList>
            <consortium name="Lawrence Berkeley National Laboratory"/>
            <person name="Harder C.B."/>
            <person name="Miyauchi S."/>
            <person name="Viragh M."/>
            <person name="Kuo A."/>
            <person name="Thoen E."/>
            <person name="Andreopoulos B."/>
            <person name="Lu D."/>
            <person name="Skrede I."/>
            <person name="Drula E."/>
            <person name="Henrissat B."/>
            <person name="Morin E."/>
            <person name="Kohler A."/>
            <person name="Barry K."/>
            <person name="LaButti K."/>
            <person name="Morin E."/>
            <person name="Salamov A."/>
            <person name="Lipzen A."/>
            <person name="Mereny Z."/>
            <person name="Hegedus B."/>
            <person name="Baldrian P."/>
            <person name="Stursova M."/>
            <person name="Weitz H."/>
            <person name="Taylor A."/>
            <person name="Grigoriev I.V."/>
            <person name="Nagy L.G."/>
            <person name="Martin F."/>
            <person name="Kauserud H."/>
        </authorList>
    </citation>
    <scope>NUCLEOTIDE SEQUENCE</scope>
    <source>
        <strain evidence="1">CBHHK188m</strain>
    </source>
</reference>